<feature type="domain" description="ABC transporter" evidence="7">
    <location>
        <begin position="313"/>
        <end position="493"/>
    </location>
</feature>
<dbReference type="InterPro" id="IPR017871">
    <property type="entry name" value="ABC_transporter-like_CS"/>
</dbReference>
<dbReference type="PROSITE" id="PS50893">
    <property type="entry name" value="ABC_TRANSPORTER_2"/>
    <property type="match status" value="2"/>
</dbReference>
<keyword evidence="3 8" id="KW-0067">ATP-binding</keyword>
<dbReference type="Gene3D" id="3.40.50.300">
    <property type="entry name" value="P-loop containing nucleotide triphosphate hydrolases"/>
    <property type="match status" value="2"/>
</dbReference>
<feature type="domain" description="ABC transporter" evidence="7">
    <location>
        <begin position="2"/>
        <end position="246"/>
    </location>
</feature>
<dbReference type="FunFam" id="3.40.50.300:FF:002053">
    <property type="entry name" value="ABC transporter ATP-binding protein"/>
    <property type="match status" value="1"/>
</dbReference>
<name>A0A2X1JE37_ECOLX</name>
<dbReference type="AlphaFoldDB" id="A0A2X1JE37"/>
<dbReference type="InterPro" id="IPR050611">
    <property type="entry name" value="ABCF"/>
</dbReference>
<gene>
    <name evidence="8" type="primary">yheS_2</name>
    <name evidence="8" type="ORF">NCTC11126_02711</name>
</gene>
<dbReference type="InterPro" id="IPR003593">
    <property type="entry name" value="AAA+_ATPase"/>
</dbReference>
<dbReference type="SMART" id="SM00382">
    <property type="entry name" value="AAA"/>
    <property type="match status" value="2"/>
</dbReference>
<evidence type="ECO:0000256" key="6">
    <source>
        <dbReference type="SAM" id="Coils"/>
    </source>
</evidence>
<dbReference type="CDD" id="cd03221">
    <property type="entry name" value="ABCF_EF-3"/>
    <property type="match status" value="2"/>
</dbReference>
<dbReference type="GO" id="GO:0005524">
    <property type="term" value="F:ATP binding"/>
    <property type="evidence" value="ECO:0007669"/>
    <property type="project" value="UniProtKB-KW"/>
</dbReference>
<feature type="coiled-coil region" evidence="6">
    <location>
        <begin position="84"/>
        <end position="111"/>
    </location>
</feature>
<evidence type="ECO:0000256" key="3">
    <source>
        <dbReference type="ARBA" id="ARBA00022840"/>
    </source>
</evidence>
<dbReference type="EMBL" id="UARS01000006">
    <property type="protein sequence ID" value="SPW45447.1"/>
    <property type="molecule type" value="Genomic_DNA"/>
</dbReference>
<evidence type="ECO:0000256" key="5">
    <source>
        <dbReference type="ARBA" id="ARBA00069073"/>
    </source>
</evidence>
<dbReference type="InterPro" id="IPR003439">
    <property type="entry name" value="ABC_transporter-like_ATP-bd"/>
</dbReference>
<dbReference type="PROSITE" id="PS00211">
    <property type="entry name" value="ABC_TRANSPORTER_1"/>
    <property type="match status" value="2"/>
</dbReference>
<evidence type="ECO:0000256" key="1">
    <source>
        <dbReference type="ARBA" id="ARBA00022737"/>
    </source>
</evidence>
<keyword evidence="6" id="KW-0175">Coiled coil</keyword>
<comment type="similarity">
    <text evidence="4">Belongs to the ABC transporter superfamily. ABCF family. YheS subfamily.</text>
</comment>
<evidence type="ECO:0000313" key="9">
    <source>
        <dbReference type="Proteomes" id="UP000250561"/>
    </source>
</evidence>
<dbReference type="NCBIfam" id="NF007921">
    <property type="entry name" value="PRK10636.1"/>
    <property type="match status" value="1"/>
</dbReference>
<evidence type="ECO:0000256" key="2">
    <source>
        <dbReference type="ARBA" id="ARBA00022741"/>
    </source>
</evidence>
<dbReference type="FunFam" id="3.40.50.300:FF:000011">
    <property type="entry name" value="Putative ABC transporter ATP-binding component"/>
    <property type="match status" value="1"/>
</dbReference>
<proteinExistence type="inferred from homology"/>
<dbReference type="PANTHER" id="PTHR19211">
    <property type="entry name" value="ATP-BINDING TRANSPORT PROTEIN-RELATED"/>
    <property type="match status" value="1"/>
</dbReference>
<reference evidence="8 9" key="1">
    <citation type="submission" date="2018-06" db="EMBL/GenBank/DDBJ databases">
        <authorList>
            <consortium name="Pathogen Informatics"/>
            <person name="Doyle S."/>
        </authorList>
    </citation>
    <scope>NUCLEOTIDE SEQUENCE [LARGE SCALE GENOMIC DNA]</scope>
    <source>
        <strain evidence="8 9">NCTC11126</strain>
    </source>
</reference>
<keyword evidence="2" id="KW-0547">Nucleotide-binding</keyword>
<protein>
    <recommendedName>
        <fullName evidence="5">Probable ATP-binding protein YheS</fullName>
    </recommendedName>
</protein>
<evidence type="ECO:0000256" key="4">
    <source>
        <dbReference type="ARBA" id="ARBA00061571"/>
    </source>
</evidence>
<dbReference type="SUPFAM" id="SSF52540">
    <property type="entry name" value="P-loop containing nucleoside triphosphate hydrolases"/>
    <property type="match status" value="2"/>
</dbReference>
<accession>A0A2X1JE37</accession>
<dbReference type="Proteomes" id="UP000250561">
    <property type="component" value="Unassembled WGS sequence"/>
</dbReference>
<dbReference type="Pfam" id="PF12848">
    <property type="entry name" value="ABC_tran_Xtn"/>
    <property type="match status" value="1"/>
</dbReference>
<dbReference type="Pfam" id="PF00005">
    <property type="entry name" value="ABC_tran"/>
    <property type="match status" value="2"/>
</dbReference>
<dbReference type="InterPro" id="IPR027417">
    <property type="entry name" value="P-loop_NTPase"/>
</dbReference>
<keyword evidence="1" id="KW-0677">Repeat</keyword>
<dbReference type="PANTHER" id="PTHR19211:SF14">
    <property type="entry name" value="ATP-BINDING CASSETTE SUB-FAMILY F MEMBER 1"/>
    <property type="match status" value="1"/>
</dbReference>
<dbReference type="InterPro" id="IPR032781">
    <property type="entry name" value="ABC_tran_Xtn"/>
</dbReference>
<organism evidence="8 9">
    <name type="scientific">Escherichia coli</name>
    <dbReference type="NCBI Taxonomy" id="562"/>
    <lineage>
        <taxon>Bacteria</taxon>
        <taxon>Pseudomonadati</taxon>
        <taxon>Pseudomonadota</taxon>
        <taxon>Gammaproteobacteria</taxon>
        <taxon>Enterobacterales</taxon>
        <taxon>Enterobacteriaceae</taxon>
        <taxon>Escherichia</taxon>
    </lineage>
</organism>
<evidence type="ECO:0000313" key="8">
    <source>
        <dbReference type="EMBL" id="SPW45447.1"/>
    </source>
</evidence>
<sequence length="494" mass="55328">MIVFSSLQIRRGVRVLLDNATATINPGQKVGLVGKNGCGKSTLLALLKNEISADGGSYTFPGSWQLAWVNQETPALPQAALEYVIDGDREYRQLEAQLHDANERNDGHAIATIHGKLDAIDAWSIRSRAASLLHGLGFSNEQLERPVSDFSGGWRMRLNLAQALICRSDLLLLDEPTNHLDLDAVIWLEKWLKSYQGTLILISHDRDFLDPIVDKIIHIEQQSMFEYTGNYSSFEVQRATRLAQQQAMYESQQERVAHLQSYIDRFRAKATKAKQAQSRIKMLERMELIAPAHVDNPFRFSFRAPESLPNPLLKMEKVSAGYGDRIILDSIKLNLVPGSRIGLLGRNGAGKSTLIKLLVGELAPVSGEIGLAKGIKLGYFAQHQLEYLRADESPIQHLARLAPQELEQKLRDYLGGFGFQGDKVTEETRRFSGGEKARLVLALIVWQRPNLLLLDEPTNHLDLDMRQALTEALIEFEGALVVVSHDRHVAAFHH</sequence>
<dbReference type="GO" id="GO:0016887">
    <property type="term" value="F:ATP hydrolysis activity"/>
    <property type="evidence" value="ECO:0007669"/>
    <property type="project" value="InterPro"/>
</dbReference>
<evidence type="ECO:0000259" key="7">
    <source>
        <dbReference type="PROSITE" id="PS50893"/>
    </source>
</evidence>